<sequence>MIAFGAAALVGLGLFIVGTALSAAEYSANGADQGAGDEPVSGPLLVVSTLGPALLAIGLAGALIALIGSIVTARKASGAPRQGD</sequence>
<dbReference type="AlphaFoldDB" id="A0AA37XBH5"/>
<dbReference type="EMBL" id="BSUL01000001">
    <property type="protein sequence ID" value="GMA28681.1"/>
    <property type="molecule type" value="Genomic_DNA"/>
</dbReference>
<keyword evidence="1" id="KW-1133">Transmembrane helix</keyword>
<gene>
    <name evidence="2" type="ORF">GCM10025874_19340</name>
</gene>
<evidence type="ECO:0000313" key="3">
    <source>
        <dbReference type="Proteomes" id="UP001157160"/>
    </source>
</evidence>
<keyword evidence="3" id="KW-1185">Reference proteome</keyword>
<name>A0AA37XBH5_9MICO</name>
<accession>A0AA37XBH5</accession>
<proteinExistence type="predicted"/>
<keyword evidence="1" id="KW-0472">Membrane</keyword>
<evidence type="ECO:0000313" key="2">
    <source>
        <dbReference type="EMBL" id="GMA28681.1"/>
    </source>
</evidence>
<organism evidence="2 3">
    <name type="scientific">Arenivirga flava</name>
    <dbReference type="NCBI Taxonomy" id="1930060"/>
    <lineage>
        <taxon>Bacteria</taxon>
        <taxon>Bacillati</taxon>
        <taxon>Actinomycetota</taxon>
        <taxon>Actinomycetes</taxon>
        <taxon>Micrococcales</taxon>
        <taxon>Microbacteriaceae</taxon>
        <taxon>Arenivirga</taxon>
    </lineage>
</organism>
<evidence type="ECO:0000256" key="1">
    <source>
        <dbReference type="SAM" id="Phobius"/>
    </source>
</evidence>
<feature type="transmembrane region" description="Helical" evidence="1">
    <location>
        <begin position="46"/>
        <end position="71"/>
    </location>
</feature>
<comment type="caution">
    <text evidence="2">The sequence shown here is derived from an EMBL/GenBank/DDBJ whole genome shotgun (WGS) entry which is preliminary data.</text>
</comment>
<reference evidence="2 3" key="1">
    <citation type="journal article" date="2014" name="Int. J. Syst. Evol. Microbiol.">
        <title>Complete genome sequence of Corynebacterium casei LMG S-19264T (=DSM 44701T), isolated from a smear-ripened cheese.</title>
        <authorList>
            <consortium name="US DOE Joint Genome Institute (JGI-PGF)"/>
            <person name="Walter F."/>
            <person name="Albersmeier A."/>
            <person name="Kalinowski J."/>
            <person name="Ruckert C."/>
        </authorList>
    </citation>
    <scope>NUCLEOTIDE SEQUENCE [LARGE SCALE GENOMIC DNA]</scope>
    <source>
        <strain evidence="2 3">NBRC 112289</strain>
    </source>
</reference>
<keyword evidence="1" id="KW-0812">Transmembrane</keyword>
<protein>
    <submittedName>
        <fullName evidence="2">Uncharacterized protein</fullName>
    </submittedName>
</protein>
<dbReference type="Proteomes" id="UP001157160">
    <property type="component" value="Unassembled WGS sequence"/>
</dbReference>